<feature type="compositionally biased region" description="Polar residues" evidence="2">
    <location>
        <begin position="308"/>
        <end position="344"/>
    </location>
</feature>
<reference evidence="4" key="1">
    <citation type="journal article" date="2019" name="Int. J. Syst. Evol. Microbiol.">
        <title>The Global Catalogue of Microorganisms (GCM) 10K type strain sequencing project: providing services to taxonomists for standard genome sequencing and annotation.</title>
        <authorList>
            <consortium name="The Broad Institute Genomics Platform"/>
            <consortium name="The Broad Institute Genome Sequencing Center for Infectious Disease"/>
            <person name="Wu L."/>
            <person name="Ma J."/>
        </authorList>
    </citation>
    <scope>NUCLEOTIDE SEQUENCE [LARGE SCALE GENOMIC DNA]</scope>
    <source>
        <strain evidence="4">CGMCC 4.1621</strain>
    </source>
</reference>
<proteinExistence type="predicted"/>
<feature type="compositionally biased region" description="Basic and acidic residues" evidence="2">
    <location>
        <begin position="294"/>
        <end position="307"/>
    </location>
</feature>
<organism evidence="3 4">
    <name type="scientific">Halobacillus seohaensis</name>
    <dbReference type="NCBI Taxonomy" id="447421"/>
    <lineage>
        <taxon>Bacteria</taxon>
        <taxon>Bacillati</taxon>
        <taxon>Bacillota</taxon>
        <taxon>Bacilli</taxon>
        <taxon>Bacillales</taxon>
        <taxon>Bacillaceae</taxon>
        <taxon>Halobacillus</taxon>
    </lineage>
</organism>
<sequence length="363" mass="41805">MGDSSFSMEKVGYLGSSQTEVDIVALVKKMNEFIGQQREYVYQTDASEEQLGRLEQQAVVIYQILASLQIKHRTIEPTINREEKEIVQLTEGLAEESLVFKESSNKVDVRNDSTLELKTMLDKHAEKAEERLKDFSAQIDRLELLEQKIEKLFTRQKGTDHKNKNPLKEWIEEGNDSSEPIDEDHWFSNLSESSTVYEMASEDELPIDEEHWFSNFSESSAVYEMDDEDEFPEVEHDESVDIEEDDDQSFPFSIEEEDDDEGWFANSINMSNQSKYLLSLNTSSKKTKKNKPSIQREKDIPIKREKANTTNISESEQSVHPPVTSISEKLSTAQPKTEEVTSQETKNDTDNKVVSFFKKLSQI</sequence>
<evidence type="ECO:0000256" key="2">
    <source>
        <dbReference type="SAM" id="MobiDB-lite"/>
    </source>
</evidence>
<dbReference type="RefSeq" id="WP_204710702.1">
    <property type="nucleotide sequence ID" value="NZ_JBHSZV010000061.1"/>
</dbReference>
<keyword evidence="4" id="KW-1185">Reference proteome</keyword>
<dbReference type="Proteomes" id="UP001596410">
    <property type="component" value="Unassembled WGS sequence"/>
</dbReference>
<evidence type="ECO:0000313" key="3">
    <source>
        <dbReference type="EMBL" id="MFC7063874.1"/>
    </source>
</evidence>
<evidence type="ECO:0000313" key="4">
    <source>
        <dbReference type="Proteomes" id="UP001596410"/>
    </source>
</evidence>
<evidence type="ECO:0000256" key="1">
    <source>
        <dbReference type="SAM" id="Coils"/>
    </source>
</evidence>
<dbReference type="EMBL" id="JBHSZV010000061">
    <property type="protein sequence ID" value="MFC7063874.1"/>
    <property type="molecule type" value="Genomic_DNA"/>
</dbReference>
<comment type="caution">
    <text evidence="3">The sequence shown here is derived from an EMBL/GenBank/DDBJ whole genome shotgun (WGS) entry which is preliminary data.</text>
</comment>
<keyword evidence="1" id="KW-0175">Coiled coil</keyword>
<gene>
    <name evidence="3" type="ORF">ACFQIC_18920</name>
</gene>
<name>A0ABW2ETU0_9BACI</name>
<feature type="coiled-coil region" evidence="1">
    <location>
        <begin position="118"/>
        <end position="152"/>
    </location>
</feature>
<accession>A0ABW2ETU0</accession>
<protein>
    <submittedName>
        <fullName evidence="3">Uncharacterized protein</fullName>
    </submittedName>
</protein>
<feature type="region of interest" description="Disordered" evidence="2">
    <location>
        <begin position="281"/>
        <end position="350"/>
    </location>
</feature>